<proteinExistence type="inferred from homology"/>
<keyword evidence="2 3" id="KW-0663">Pyridoxal phosphate</keyword>
<keyword evidence="6" id="KW-1185">Reference proteome</keyword>
<gene>
    <name evidence="5" type="ORF">G7K_2611-t1</name>
</gene>
<dbReference type="GO" id="GO:0019346">
    <property type="term" value="P:transsulfuration"/>
    <property type="evidence" value="ECO:0007669"/>
    <property type="project" value="InterPro"/>
</dbReference>
<dbReference type="GO" id="GO:0030170">
    <property type="term" value="F:pyridoxal phosphate binding"/>
    <property type="evidence" value="ECO:0007669"/>
    <property type="project" value="InterPro"/>
</dbReference>
<dbReference type="PANTHER" id="PTHR11808:SF35">
    <property type="entry name" value="CYSTATHIONINE GAMMA-SYNTHASE (AFU_ORTHOLOGUE AFUA_7G01590)"/>
    <property type="match status" value="1"/>
</dbReference>
<evidence type="ECO:0000256" key="2">
    <source>
        <dbReference type="ARBA" id="ARBA00022898"/>
    </source>
</evidence>
<dbReference type="InterPro" id="IPR000277">
    <property type="entry name" value="Cys/Met-Metab_PyrdxlP-dep_enz"/>
</dbReference>
<comment type="similarity">
    <text evidence="4">Belongs to the trans-sulfuration enzymes family.</text>
</comment>
<evidence type="ECO:0000256" key="3">
    <source>
        <dbReference type="PIRSR" id="PIRSR001434-2"/>
    </source>
</evidence>
<evidence type="ECO:0000256" key="1">
    <source>
        <dbReference type="ARBA" id="ARBA00001933"/>
    </source>
</evidence>
<accession>A0A0E9NF53</accession>
<dbReference type="STRING" id="698492.A0A0E9NF53"/>
<dbReference type="InterPro" id="IPR015424">
    <property type="entry name" value="PyrdxlP-dep_Trfase"/>
</dbReference>
<dbReference type="InterPro" id="IPR015421">
    <property type="entry name" value="PyrdxlP-dep_Trfase_major"/>
</dbReference>
<dbReference type="Gene3D" id="3.40.640.10">
    <property type="entry name" value="Type I PLP-dependent aspartate aminotransferase-like (Major domain)"/>
    <property type="match status" value="1"/>
</dbReference>
<name>A0A0E9NF53_SAICN</name>
<dbReference type="AlphaFoldDB" id="A0A0E9NF53"/>
<dbReference type="FunFam" id="3.40.640.10:FF:000072">
    <property type="entry name" value="Putative cystathionine beta-lyase"/>
    <property type="match status" value="1"/>
</dbReference>
<feature type="modified residue" description="N6-(pyridoxal phosphate)lysine" evidence="3">
    <location>
        <position position="207"/>
    </location>
</feature>
<dbReference type="OMA" id="HKKMHGV"/>
<evidence type="ECO:0000313" key="5">
    <source>
        <dbReference type="EMBL" id="GAO48438.1"/>
    </source>
</evidence>
<dbReference type="SUPFAM" id="SSF53383">
    <property type="entry name" value="PLP-dependent transferases"/>
    <property type="match status" value="1"/>
</dbReference>
<comment type="caution">
    <text evidence="5">The sequence shown here is derived from an EMBL/GenBank/DDBJ whole genome shotgun (WGS) entry which is preliminary data.</text>
</comment>
<organism evidence="5 6">
    <name type="scientific">Saitoella complicata (strain BCRC 22490 / CBS 7301 / JCM 7358 / NBRC 10748 / NRRL Y-17804)</name>
    <dbReference type="NCBI Taxonomy" id="698492"/>
    <lineage>
        <taxon>Eukaryota</taxon>
        <taxon>Fungi</taxon>
        <taxon>Dikarya</taxon>
        <taxon>Ascomycota</taxon>
        <taxon>Taphrinomycotina</taxon>
        <taxon>Taphrinomycotina incertae sedis</taxon>
        <taxon>Saitoella</taxon>
    </lineage>
</organism>
<dbReference type="RefSeq" id="XP_019022059.1">
    <property type="nucleotide sequence ID" value="XM_019171359.1"/>
</dbReference>
<dbReference type="EMBL" id="BACD03000014">
    <property type="protein sequence ID" value="GAO48438.1"/>
    <property type="molecule type" value="Genomic_DNA"/>
</dbReference>
<protein>
    <recommendedName>
        <fullName evidence="7">Cystathionine gamma-synthase</fullName>
    </recommendedName>
</protein>
<dbReference type="Pfam" id="PF01053">
    <property type="entry name" value="Cys_Met_Meta_PP"/>
    <property type="match status" value="1"/>
</dbReference>
<dbReference type="PIRSF" id="PIRSF001434">
    <property type="entry name" value="CGS"/>
    <property type="match status" value="1"/>
</dbReference>
<reference evidence="5 6" key="1">
    <citation type="journal article" date="2011" name="J. Gen. Appl. Microbiol.">
        <title>Draft genome sequencing of the enigmatic yeast Saitoella complicata.</title>
        <authorList>
            <person name="Nishida H."/>
            <person name="Hamamoto M."/>
            <person name="Sugiyama J."/>
        </authorList>
    </citation>
    <scope>NUCLEOTIDE SEQUENCE [LARGE SCALE GENOMIC DNA]</scope>
    <source>
        <strain evidence="5 6">NRRL Y-17804</strain>
    </source>
</reference>
<dbReference type="Proteomes" id="UP000033140">
    <property type="component" value="Unassembled WGS sequence"/>
</dbReference>
<sequence>MSSKQLSLSTLAIHGDDKVNVVTDVAPPMHVSTTYRYPRNPDELVPVSGDEVPSTTEPHVYSRVTHPNTTRLESLLSSILKGQVLTYSSGLAAFYAMLTFFRPRVVAISGGYHGCHGILHMHQKLYGLKIVDLFSVGEWDEAGLGEGDVVHVETPVNPTGEARDLGYFSSLAKERGAILTVDATFAPPPLMDPFALGVDVVMHSGTKYFGGHSDMLCGILAVQRNDWWEGLGVERVYLGSVLGSLEGWLGVRSVRTLELRVRQQSSSATALVKWLHDCLTDSPDVPEDERELIQATIHSIQHTSIQALDPANSWLKTQMPNGHTPVFAIHLRTPTMAKNFPSRLELFQHATSLGGVESLVEWRRMSDEEVDERLVRVSVGIEGWEDLREDFMGGLRGVKGM</sequence>
<reference evidence="5 6" key="3">
    <citation type="journal article" date="2015" name="Genome Announc.">
        <title>Draft Genome Sequence of the Archiascomycetous Yeast Saitoella complicata.</title>
        <authorList>
            <person name="Yamauchi K."/>
            <person name="Kondo S."/>
            <person name="Hamamoto M."/>
            <person name="Takahashi Y."/>
            <person name="Ogura Y."/>
            <person name="Hayashi T."/>
            <person name="Nishida H."/>
        </authorList>
    </citation>
    <scope>NUCLEOTIDE SEQUENCE [LARGE SCALE GENOMIC DNA]</scope>
    <source>
        <strain evidence="5 6">NRRL Y-17804</strain>
    </source>
</reference>
<dbReference type="GO" id="GO:0016846">
    <property type="term" value="F:carbon-sulfur lyase activity"/>
    <property type="evidence" value="ECO:0007669"/>
    <property type="project" value="TreeGrafter"/>
</dbReference>
<dbReference type="PANTHER" id="PTHR11808">
    <property type="entry name" value="TRANS-SULFURATION ENZYME FAMILY MEMBER"/>
    <property type="match status" value="1"/>
</dbReference>
<dbReference type="InterPro" id="IPR015422">
    <property type="entry name" value="PyrdxlP-dep_Trfase_small"/>
</dbReference>
<dbReference type="GO" id="GO:0005737">
    <property type="term" value="C:cytoplasm"/>
    <property type="evidence" value="ECO:0007669"/>
    <property type="project" value="TreeGrafter"/>
</dbReference>
<evidence type="ECO:0008006" key="7">
    <source>
        <dbReference type="Google" id="ProtNLM"/>
    </source>
</evidence>
<evidence type="ECO:0000313" key="6">
    <source>
        <dbReference type="Proteomes" id="UP000033140"/>
    </source>
</evidence>
<dbReference type="PROSITE" id="PS00868">
    <property type="entry name" value="CYS_MET_METAB_PP"/>
    <property type="match status" value="1"/>
</dbReference>
<comment type="cofactor">
    <cofactor evidence="1 4">
        <name>pyridoxal 5'-phosphate</name>
        <dbReference type="ChEBI" id="CHEBI:597326"/>
    </cofactor>
</comment>
<dbReference type="OrthoDB" id="3512640at2759"/>
<dbReference type="InterPro" id="IPR054542">
    <property type="entry name" value="Cys_met_metab_PP"/>
</dbReference>
<dbReference type="FunFam" id="3.90.1150.10:FF:000066">
    <property type="entry name" value="Putative cystathionine beta-lyase"/>
    <property type="match status" value="1"/>
</dbReference>
<reference evidence="5 6" key="2">
    <citation type="journal article" date="2014" name="J. Gen. Appl. Microbiol.">
        <title>The early diverging ascomycetous budding yeast Saitoella complicata has three histone deacetylases belonging to the Clr6, Hos2, and Rpd3 lineages.</title>
        <authorList>
            <person name="Nishida H."/>
            <person name="Matsumoto T."/>
            <person name="Kondo S."/>
            <person name="Hamamoto M."/>
            <person name="Yoshikawa H."/>
        </authorList>
    </citation>
    <scope>NUCLEOTIDE SEQUENCE [LARGE SCALE GENOMIC DNA]</scope>
    <source>
        <strain evidence="5 6">NRRL Y-17804</strain>
    </source>
</reference>
<evidence type="ECO:0000256" key="4">
    <source>
        <dbReference type="RuleBase" id="RU362118"/>
    </source>
</evidence>
<dbReference type="Gene3D" id="3.90.1150.10">
    <property type="entry name" value="Aspartate Aminotransferase, domain 1"/>
    <property type="match status" value="1"/>
</dbReference>